<dbReference type="EMBL" id="JBJVNE010000025">
    <property type="protein sequence ID" value="MFM9652009.1"/>
    <property type="molecule type" value="Genomic_DNA"/>
</dbReference>
<evidence type="ECO:0008006" key="3">
    <source>
        <dbReference type="Google" id="ProtNLM"/>
    </source>
</evidence>
<dbReference type="Proteomes" id="UP001631993">
    <property type="component" value="Unassembled WGS sequence"/>
</dbReference>
<proteinExistence type="predicted"/>
<protein>
    <recommendedName>
        <fullName evidence="3">DUF4288 domain-containing protein</fullName>
    </recommendedName>
</protein>
<gene>
    <name evidence="1" type="ORF">ACKI1S_38485</name>
</gene>
<sequence>MTLHFTVYCQAGQLEEEMRTVSWFGVRSIFRHRLLGVYEERVTIWNAGSMDEAIERAEAEALEYCSDLDEVEYARFSEAYAFDGVPEDGAEVFSLMRESKRPPEEYVRRFFATDDERTGSL</sequence>
<name>A0ABW9IY94_STRGJ</name>
<organism evidence="1 2">
    <name type="scientific">Streptomyces galilaeus</name>
    <dbReference type="NCBI Taxonomy" id="33899"/>
    <lineage>
        <taxon>Bacteria</taxon>
        <taxon>Bacillati</taxon>
        <taxon>Actinomycetota</taxon>
        <taxon>Actinomycetes</taxon>
        <taxon>Kitasatosporales</taxon>
        <taxon>Streptomycetaceae</taxon>
        <taxon>Streptomyces</taxon>
    </lineage>
</organism>
<keyword evidence="2" id="KW-1185">Reference proteome</keyword>
<evidence type="ECO:0000313" key="1">
    <source>
        <dbReference type="EMBL" id="MFM9652009.1"/>
    </source>
</evidence>
<accession>A0ABW9IY94</accession>
<evidence type="ECO:0000313" key="2">
    <source>
        <dbReference type="Proteomes" id="UP001631993"/>
    </source>
</evidence>
<comment type="caution">
    <text evidence="1">The sequence shown here is derived from an EMBL/GenBank/DDBJ whole genome shotgun (WGS) entry which is preliminary data.</text>
</comment>
<reference evidence="1 2" key="1">
    <citation type="submission" date="2024-12" db="EMBL/GenBank/DDBJ databases">
        <title>Forecasting of Potato common scab and diversities of Pathogenic streptomyces spp. in china.</title>
        <authorList>
            <person name="Handique U."/>
            <person name="Wu J."/>
        </authorList>
    </citation>
    <scope>NUCLEOTIDE SEQUENCE [LARGE SCALE GENOMIC DNA]</scope>
    <source>
        <strain evidence="1 2">ZRIMU1585</strain>
    </source>
</reference>
<dbReference type="RefSeq" id="WP_369280480.1">
    <property type="nucleotide sequence ID" value="NZ_JBJVMW010000031.1"/>
</dbReference>